<evidence type="ECO:0000259" key="1">
    <source>
        <dbReference type="Pfam" id="PF02214"/>
    </source>
</evidence>
<dbReference type="RefSeq" id="XP_042917493.1">
    <property type="nucleotide sequence ID" value="XM_043069518.1"/>
</dbReference>
<accession>A0A2K3D0C3</accession>
<dbReference type="RefSeq" id="XP_042917492.1">
    <property type="nucleotide sequence ID" value="XM_043069517.1"/>
</dbReference>
<dbReference type="GO" id="GO:0051260">
    <property type="term" value="P:protein homooligomerization"/>
    <property type="evidence" value="ECO:0007669"/>
    <property type="project" value="InterPro"/>
</dbReference>
<keyword evidence="3" id="KW-1185">Reference proteome</keyword>
<dbReference type="Gene3D" id="3.30.710.10">
    <property type="entry name" value="Potassium Channel Kv1.1, Chain A"/>
    <property type="match status" value="1"/>
</dbReference>
<dbReference type="Proteomes" id="UP000006906">
    <property type="component" value="Chromosome 13"/>
</dbReference>
<feature type="domain" description="Potassium channel tetramerisation-type BTB" evidence="1">
    <location>
        <begin position="44"/>
        <end position="107"/>
    </location>
</feature>
<proteinExistence type="predicted"/>
<gene>
    <name evidence="2" type="ORF">CHLRE_13g579017v5</name>
</gene>
<evidence type="ECO:0000313" key="2">
    <source>
        <dbReference type="EMBL" id="PNW73939.1"/>
    </source>
</evidence>
<reference evidence="2 3" key="1">
    <citation type="journal article" date="2007" name="Science">
        <title>The Chlamydomonas genome reveals the evolution of key animal and plant functions.</title>
        <authorList>
            <person name="Merchant S.S."/>
            <person name="Prochnik S.E."/>
            <person name="Vallon O."/>
            <person name="Harris E.H."/>
            <person name="Karpowicz S.J."/>
            <person name="Witman G.B."/>
            <person name="Terry A."/>
            <person name="Salamov A."/>
            <person name="Fritz-Laylin L.K."/>
            <person name="Marechal-Drouard L."/>
            <person name="Marshall W.F."/>
            <person name="Qu L.H."/>
            <person name="Nelson D.R."/>
            <person name="Sanderfoot A.A."/>
            <person name="Spalding M.H."/>
            <person name="Kapitonov V.V."/>
            <person name="Ren Q."/>
            <person name="Ferris P."/>
            <person name="Lindquist E."/>
            <person name="Shapiro H."/>
            <person name="Lucas S.M."/>
            <person name="Grimwood J."/>
            <person name="Schmutz J."/>
            <person name="Cardol P."/>
            <person name="Cerutti H."/>
            <person name="Chanfreau G."/>
            <person name="Chen C.L."/>
            <person name="Cognat V."/>
            <person name="Croft M.T."/>
            <person name="Dent R."/>
            <person name="Dutcher S."/>
            <person name="Fernandez E."/>
            <person name="Fukuzawa H."/>
            <person name="Gonzalez-Ballester D."/>
            <person name="Gonzalez-Halphen D."/>
            <person name="Hallmann A."/>
            <person name="Hanikenne M."/>
            <person name="Hippler M."/>
            <person name="Inwood W."/>
            <person name="Jabbari K."/>
            <person name="Kalanon M."/>
            <person name="Kuras R."/>
            <person name="Lefebvre P.A."/>
            <person name="Lemaire S.D."/>
            <person name="Lobanov A.V."/>
            <person name="Lohr M."/>
            <person name="Manuell A."/>
            <person name="Meier I."/>
            <person name="Mets L."/>
            <person name="Mittag M."/>
            <person name="Mittelmeier T."/>
            <person name="Moroney J.V."/>
            <person name="Moseley J."/>
            <person name="Napoli C."/>
            <person name="Nedelcu A.M."/>
            <person name="Niyogi K."/>
            <person name="Novoselov S.V."/>
            <person name="Paulsen I.T."/>
            <person name="Pazour G."/>
            <person name="Purton S."/>
            <person name="Ral J.P."/>
            <person name="Riano-Pachon D.M."/>
            <person name="Riekhof W."/>
            <person name="Rymarquis L."/>
            <person name="Schroda M."/>
            <person name="Stern D."/>
            <person name="Umen J."/>
            <person name="Willows R."/>
            <person name="Wilson N."/>
            <person name="Zimmer S.L."/>
            <person name="Allmer J."/>
            <person name="Balk J."/>
            <person name="Bisova K."/>
            <person name="Chen C.J."/>
            <person name="Elias M."/>
            <person name="Gendler K."/>
            <person name="Hauser C."/>
            <person name="Lamb M.R."/>
            <person name="Ledford H."/>
            <person name="Long J.C."/>
            <person name="Minagawa J."/>
            <person name="Page M.D."/>
            <person name="Pan J."/>
            <person name="Pootakham W."/>
            <person name="Roje S."/>
            <person name="Rose A."/>
            <person name="Stahlberg E."/>
            <person name="Terauchi A.M."/>
            <person name="Yang P."/>
            <person name="Ball S."/>
            <person name="Bowler C."/>
            <person name="Dieckmann C.L."/>
            <person name="Gladyshev V.N."/>
            <person name="Green P."/>
            <person name="Jorgensen R."/>
            <person name="Mayfield S."/>
            <person name="Mueller-Roeber B."/>
            <person name="Rajamani S."/>
            <person name="Sayre R.T."/>
            <person name="Brokstein P."/>
            <person name="Dubchak I."/>
            <person name="Goodstein D."/>
            <person name="Hornick L."/>
            <person name="Huang Y.W."/>
            <person name="Jhaveri J."/>
            <person name="Luo Y."/>
            <person name="Martinez D."/>
            <person name="Ngau W.C."/>
            <person name="Otillar B."/>
            <person name="Poliakov A."/>
            <person name="Porter A."/>
            <person name="Szajkowski L."/>
            <person name="Werner G."/>
            <person name="Zhou K."/>
            <person name="Grigoriev I.V."/>
            <person name="Rokhsar D.S."/>
            <person name="Grossman A.R."/>
        </authorList>
    </citation>
    <scope>NUCLEOTIDE SEQUENCE [LARGE SCALE GENOMIC DNA]</scope>
    <source>
        <strain evidence="3">CC-503</strain>
        <strain evidence="2">CC-503 cw92 mt+</strain>
    </source>
</reference>
<dbReference type="Gramene" id="PNW73939">
    <property type="protein sequence ID" value="PNW73939"/>
    <property type="gene ID" value="CHLRE_13g579017v5"/>
</dbReference>
<name>A0A2K3D0C3_CHLRE</name>
<dbReference type="PANTHER" id="PTHR14499:SF136">
    <property type="entry name" value="GH08630P"/>
    <property type="match status" value="1"/>
</dbReference>
<dbReference type="SUPFAM" id="SSF54695">
    <property type="entry name" value="POZ domain"/>
    <property type="match status" value="1"/>
</dbReference>
<protein>
    <recommendedName>
        <fullName evidence="1">Potassium channel tetramerisation-type BTB domain-containing protein</fullName>
    </recommendedName>
</protein>
<dbReference type="AlphaFoldDB" id="A0A2K3D0C3"/>
<reference evidence="2" key="2">
    <citation type="submission" date="2017-07" db="EMBL/GenBank/DDBJ databases">
        <title>WGS assembly of Chlamydomonas reinhardtii.</title>
        <authorList>
            <consortium name="Chlamydomonas Annotation Team"/>
            <consortium name="JGI Annotation Team"/>
            <person name="Merchant S.S."/>
            <person name="Prochnik S.E."/>
            <person name="Vallon O."/>
            <person name="Harris E.H."/>
            <person name="Karpowicz S.J."/>
            <person name="Witman G.B."/>
            <person name="Terry A."/>
            <person name="Salamov A."/>
            <person name="Fritz-Laylin L.K."/>
            <person name="Marechal-Drouard L."/>
            <person name="Marshall W.F."/>
            <person name="Qu L.H."/>
            <person name="Nelson D.R."/>
            <person name="Sanderfoot A.A."/>
            <person name="Spalding M.H."/>
            <person name="Kapitonov V.V."/>
            <person name="Ren Q."/>
            <person name="Ferris P."/>
            <person name="Lindquist E."/>
            <person name="Shapiro H."/>
            <person name="Lucas S.M."/>
            <person name="Grimwood J."/>
            <person name="Schmutz J."/>
            <person name="Grigoriev I.V."/>
            <person name="Rokhsar D.S."/>
        </authorList>
    </citation>
    <scope>NUCLEOTIDE SEQUENCE</scope>
    <source>
        <strain evidence="2">CC-503 cw92 mt+</strain>
    </source>
</reference>
<dbReference type="STRING" id="3055.A0A2K3D0C3"/>
<organism evidence="2 3">
    <name type="scientific">Chlamydomonas reinhardtii</name>
    <name type="common">Chlamydomonas smithii</name>
    <dbReference type="NCBI Taxonomy" id="3055"/>
    <lineage>
        <taxon>Eukaryota</taxon>
        <taxon>Viridiplantae</taxon>
        <taxon>Chlorophyta</taxon>
        <taxon>core chlorophytes</taxon>
        <taxon>Chlorophyceae</taxon>
        <taxon>CS clade</taxon>
        <taxon>Chlamydomonadales</taxon>
        <taxon>Chlamydomonadaceae</taxon>
        <taxon>Chlamydomonas</taxon>
    </lineage>
</organism>
<dbReference type="KEGG" id="cre:CHLRE_13g579017v5"/>
<evidence type="ECO:0000313" key="3">
    <source>
        <dbReference type="Proteomes" id="UP000006906"/>
    </source>
</evidence>
<dbReference type="InterPro" id="IPR011333">
    <property type="entry name" value="SKP1/BTB/POZ_sf"/>
</dbReference>
<dbReference type="GeneID" id="66055983"/>
<sequence length="107" mass="11907">MDAALGRFKPGSLNFQTLTSELVAASEAECQQLEEARRQLDEEVTLNVGGLRFTTSLSTLRNAPNACLFNAMFSPRASRSGRHKLSKDEAGCYFIDRDGRHFHDTLN</sequence>
<dbReference type="EMBL" id="CM008974">
    <property type="protein sequence ID" value="PNW73939.1"/>
    <property type="molecule type" value="Genomic_DNA"/>
</dbReference>
<dbReference type="PANTHER" id="PTHR14499">
    <property type="entry name" value="POTASSIUM CHANNEL TETRAMERIZATION DOMAIN-CONTAINING"/>
    <property type="match status" value="1"/>
</dbReference>
<dbReference type="Pfam" id="PF02214">
    <property type="entry name" value="BTB_2"/>
    <property type="match status" value="1"/>
</dbReference>
<dbReference type="OrthoDB" id="2414723at2759"/>
<dbReference type="Gramene" id="PNW73940">
    <property type="protein sequence ID" value="PNW73940"/>
    <property type="gene ID" value="CHLRE_13g579017v5"/>
</dbReference>
<dbReference type="InterPro" id="IPR003131">
    <property type="entry name" value="T1-type_BTB"/>
</dbReference>
<dbReference type="EMBL" id="CM008974">
    <property type="protein sequence ID" value="PNW73940.1"/>
    <property type="molecule type" value="Genomic_DNA"/>
</dbReference>